<dbReference type="AlphaFoldDB" id="A0A5J9USC8"/>
<feature type="domain" description="Bifunctional inhibitor/plant lipid transfer protein/seed storage helical" evidence="2">
    <location>
        <begin position="41"/>
        <end position="117"/>
    </location>
</feature>
<dbReference type="OrthoDB" id="676302at2759"/>
<dbReference type="Gramene" id="TVU26047">
    <property type="protein sequence ID" value="TVU26047"/>
    <property type="gene ID" value="EJB05_28576"/>
</dbReference>
<comment type="caution">
    <text evidence="4">The sequence shown here is derived from an EMBL/GenBank/DDBJ whole genome shotgun (WGS) entry which is preliminary data.</text>
</comment>
<dbReference type="Pfam" id="PF14368">
    <property type="entry name" value="LTP_2"/>
    <property type="match status" value="1"/>
</dbReference>
<sequence length="133" mass="14768">RTYAGPGDTSSSDSFHQTPPARMPGKVAVLLLIFVVFFSHHVSGNCTEEQKTAILGQCEEYIKPGSPLVLPSYLSPCCDKVRLVPGRDMACIVRLLTRSEKNKHSDRKILRLEELCVNPDATPPPRLHRQVMA</sequence>
<keyword evidence="1" id="KW-0472">Membrane</keyword>
<organism evidence="4 5">
    <name type="scientific">Eragrostis curvula</name>
    <name type="common">weeping love grass</name>
    <dbReference type="NCBI Taxonomy" id="38414"/>
    <lineage>
        <taxon>Eukaryota</taxon>
        <taxon>Viridiplantae</taxon>
        <taxon>Streptophyta</taxon>
        <taxon>Embryophyta</taxon>
        <taxon>Tracheophyta</taxon>
        <taxon>Spermatophyta</taxon>
        <taxon>Magnoliopsida</taxon>
        <taxon>Liliopsida</taxon>
        <taxon>Poales</taxon>
        <taxon>Poaceae</taxon>
        <taxon>PACMAD clade</taxon>
        <taxon>Chloridoideae</taxon>
        <taxon>Eragrostideae</taxon>
        <taxon>Eragrostidinae</taxon>
        <taxon>Eragrostis</taxon>
    </lineage>
</organism>
<evidence type="ECO:0000313" key="3">
    <source>
        <dbReference type="EMBL" id="TVU03025.1"/>
    </source>
</evidence>
<proteinExistence type="predicted"/>
<evidence type="ECO:0000313" key="5">
    <source>
        <dbReference type="Proteomes" id="UP000324897"/>
    </source>
</evidence>
<dbReference type="PANTHER" id="PTHR33286">
    <property type="entry name" value="BIFUNCTIONAL INHIBITOR/LIPID-TRANSFER PROTEIN/SEED STORAGE 2S ALBUMIN SUPERFAMILY PROTEIN"/>
    <property type="match status" value="1"/>
</dbReference>
<dbReference type="PANTHER" id="PTHR33286:SF53">
    <property type="entry name" value="BIFUNCTIONAL INHIBITOR_PLANT LIPID TRANSFER PROTEIN_SEED STORAGE HELICAL DOMAIN-CONTAINING PROTEIN"/>
    <property type="match status" value="1"/>
</dbReference>
<keyword evidence="5" id="KW-1185">Reference proteome</keyword>
<protein>
    <recommendedName>
        <fullName evidence="2">Bifunctional inhibitor/plant lipid transfer protein/seed storage helical domain-containing protein</fullName>
    </recommendedName>
</protein>
<keyword evidence="1" id="KW-1133">Transmembrane helix</keyword>
<dbReference type="Proteomes" id="UP000324897">
    <property type="component" value="Chromosome 2"/>
</dbReference>
<feature type="transmembrane region" description="Helical" evidence="1">
    <location>
        <begin position="27"/>
        <end position="43"/>
    </location>
</feature>
<evidence type="ECO:0000256" key="1">
    <source>
        <dbReference type="SAM" id="Phobius"/>
    </source>
</evidence>
<gene>
    <name evidence="4" type="ORF">EJB05_28576</name>
    <name evidence="3" type="ORF">EJB05_51439</name>
</gene>
<accession>A0A5J9USC8</accession>
<dbReference type="EMBL" id="RWGY01000013">
    <property type="protein sequence ID" value="TVU26047.1"/>
    <property type="molecule type" value="Genomic_DNA"/>
</dbReference>
<feature type="non-terminal residue" evidence="4">
    <location>
        <position position="1"/>
    </location>
</feature>
<name>A0A5J9USC8_9POAL</name>
<dbReference type="Gramene" id="TVU03025">
    <property type="protein sequence ID" value="TVU03025"/>
    <property type="gene ID" value="EJB05_51439"/>
</dbReference>
<evidence type="ECO:0000259" key="2">
    <source>
        <dbReference type="Pfam" id="PF14368"/>
    </source>
</evidence>
<dbReference type="EMBL" id="RWGY01000235">
    <property type="protein sequence ID" value="TVU03025.1"/>
    <property type="molecule type" value="Genomic_DNA"/>
</dbReference>
<dbReference type="InterPro" id="IPR016140">
    <property type="entry name" value="Bifunc_inhib/LTP/seed_store"/>
</dbReference>
<evidence type="ECO:0000313" key="4">
    <source>
        <dbReference type="EMBL" id="TVU26047.1"/>
    </source>
</evidence>
<keyword evidence="1" id="KW-0812">Transmembrane</keyword>
<reference evidence="4 5" key="1">
    <citation type="journal article" date="2019" name="Sci. Rep.">
        <title>A high-quality genome of Eragrostis curvula grass provides insights into Poaceae evolution and supports new strategies to enhance forage quality.</title>
        <authorList>
            <person name="Carballo J."/>
            <person name="Santos B.A.C.M."/>
            <person name="Zappacosta D."/>
            <person name="Garbus I."/>
            <person name="Selva J.P."/>
            <person name="Gallo C.A."/>
            <person name="Diaz A."/>
            <person name="Albertini E."/>
            <person name="Caccamo M."/>
            <person name="Echenique V."/>
        </authorList>
    </citation>
    <scope>NUCLEOTIDE SEQUENCE [LARGE SCALE GENOMIC DNA]</scope>
    <source>
        <strain evidence="5">cv. Victoria</strain>
        <tissue evidence="4">Leaf</tissue>
    </source>
</reference>